<protein>
    <submittedName>
        <fullName evidence="1">Uncharacterized protein</fullName>
    </submittedName>
</protein>
<dbReference type="Proteomes" id="UP000063229">
    <property type="component" value="Chromosome"/>
</dbReference>
<dbReference type="EMBL" id="CP014135">
    <property type="protein sequence ID" value="AMB87287.1"/>
    <property type="molecule type" value="Genomic_DNA"/>
</dbReference>
<keyword evidence="2" id="KW-1185">Reference proteome</keyword>
<sequence length="128" mass="13983">MRRSVFSLFGLLSLFGATPFACAAGENYGVLIISRERLEVSTSCEIGVYLHDQLSARLFQERATSFNLPPGNISVRLKTLPSQVPGCAASMLATSEQLIRLRGGEVRKFAIVDEPNGLRLKPVPLGYQ</sequence>
<name>A0A0X1T5D9_PSEAA</name>
<proteinExistence type="predicted"/>
<organism evidence="1 2">
    <name type="scientific">Pseudomonas agarici</name>
    <dbReference type="NCBI Taxonomy" id="46677"/>
    <lineage>
        <taxon>Bacteria</taxon>
        <taxon>Pseudomonadati</taxon>
        <taxon>Pseudomonadota</taxon>
        <taxon>Gammaproteobacteria</taxon>
        <taxon>Pseudomonadales</taxon>
        <taxon>Pseudomonadaceae</taxon>
        <taxon>Pseudomonas</taxon>
    </lineage>
</organism>
<gene>
    <name evidence="1" type="ORF">AWM79_19110</name>
</gene>
<reference evidence="1 2" key="1">
    <citation type="submission" date="2016-01" db="EMBL/GenBank/DDBJ databases">
        <authorList>
            <person name="McClelland M."/>
            <person name="Jain A."/>
            <person name="Saraogi P."/>
            <person name="Mendelson R."/>
            <person name="Westerman R."/>
            <person name="SanMiguel P."/>
            <person name="Csonka L."/>
        </authorList>
    </citation>
    <scope>NUCLEOTIDE SEQUENCE [LARGE SCALE GENOMIC DNA]</scope>
    <source>
        <strain evidence="1 2">NCPPB 2472</strain>
    </source>
</reference>
<evidence type="ECO:0000313" key="2">
    <source>
        <dbReference type="Proteomes" id="UP000063229"/>
    </source>
</evidence>
<evidence type="ECO:0000313" key="1">
    <source>
        <dbReference type="EMBL" id="AMB87287.1"/>
    </source>
</evidence>
<dbReference type="KEGG" id="pagb:AWM79_19110"/>
<dbReference type="AlphaFoldDB" id="A0A0X1T5D9"/>
<dbReference type="STRING" id="46677.AWM79_19110"/>
<accession>A0A0X1T5D9</accession>
<dbReference type="RefSeq" id="WP_017130251.1">
    <property type="nucleotide sequence ID" value="NZ_CP014135.1"/>
</dbReference>
<dbReference type="OrthoDB" id="7022244at2"/>